<dbReference type="InterPro" id="IPR010732">
    <property type="entry name" value="T6SS_TssG-like"/>
</dbReference>
<dbReference type="AlphaFoldDB" id="A0A845I273"/>
<protein>
    <submittedName>
        <fullName evidence="1">Type VI secretion system baseplate subunit TssG</fullName>
    </submittedName>
</protein>
<name>A0A845I273_9BURK</name>
<organism evidence="1 2">
    <name type="scientific">Duganella fentianensis</name>
    <dbReference type="NCBI Taxonomy" id="2692177"/>
    <lineage>
        <taxon>Bacteria</taxon>
        <taxon>Pseudomonadati</taxon>
        <taxon>Pseudomonadota</taxon>
        <taxon>Betaproteobacteria</taxon>
        <taxon>Burkholderiales</taxon>
        <taxon>Oxalobacteraceae</taxon>
        <taxon>Telluria group</taxon>
        <taxon>Duganella</taxon>
    </lineage>
</organism>
<accession>A0A845I273</accession>
<dbReference type="PANTHER" id="PTHR35564">
    <property type="match status" value="1"/>
</dbReference>
<gene>
    <name evidence="1" type="primary">tssG</name>
    <name evidence="1" type="ORF">GTP23_14235</name>
</gene>
<comment type="caution">
    <text evidence="1">The sequence shown here is derived from an EMBL/GenBank/DDBJ whole genome shotgun (WGS) entry which is preliminary data.</text>
</comment>
<evidence type="ECO:0000313" key="1">
    <source>
        <dbReference type="EMBL" id="MYN46207.1"/>
    </source>
</evidence>
<dbReference type="PANTHER" id="PTHR35564:SF4">
    <property type="entry name" value="CYTOPLASMIC PROTEIN"/>
    <property type="match status" value="1"/>
</dbReference>
<reference evidence="1" key="1">
    <citation type="submission" date="2019-12" db="EMBL/GenBank/DDBJ databases">
        <title>Novel species isolated from a subtropical stream in China.</title>
        <authorList>
            <person name="Lu H."/>
        </authorList>
    </citation>
    <scope>NUCLEOTIDE SEQUENCE [LARGE SCALE GENOMIC DNA]</scope>
    <source>
        <strain evidence="1">FT93W</strain>
    </source>
</reference>
<proteinExistence type="predicted"/>
<dbReference type="NCBIfam" id="TIGR03347">
    <property type="entry name" value="VI_chp_1"/>
    <property type="match status" value="1"/>
</dbReference>
<dbReference type="Proteomes" id="UP000444316">
    <property type="component" value="Unassembled WGS sequence"/>
</dbReference>
<dbReference type="Pfam" id="PF06996">
    <property type="entry name" value="T6SS_TssG"/>
    <property type="match status" value="1"/>
</dbReference>
<dbReference type="RefSeq" id="WP_161035783.1">
    <property type="nucleotide sequence ID" value="NZ_WWCL01000003.1"/>
</dbReference>
<keyword evidence="2" id="KW-1185">Reference proteome</keyword>
<evidence type="ECO:0000313" key="2">
    <source>
        <dbReference type="Proteomes" id="UP000444316"/>
    </source>
</evidence>
<dbReference type="EMBL" id="WWCL01000003">
    <property type="protein sequence ID" value="MYN46207.1"/>
    <property type="molecule type" value="Genomic_DNA"/>
</dbReference>
<sequence>MQATKRLSNFGLIQSLINEPQRFQFVQALRILLRWMRRHGISHELAFAEILRFQNSLSLKFPASELAAIPVLRMAAKADAELLGMLQSRNGTHLTLTPTFFGLLGVNGTLPLHKTESIAAARRWGGDAVPHAFIDLLSQRLTALFFHACGKYRLEHTLDVQGLDGQLPLLLSLSGLHSGVAKAVPRPADHVAAYYTALIRTRPISSSTISRMLTQHFGVPIELEQFVEAWDTIPHHQRSKLGSKVSRLGYGTALGGRLIRQDLCARLHIGPLGLSEFEQFLPGRAAAVALGGLLQLFYLPNLKFQLRLLLHPSCVQALALNSRGHVGPRLGWDAFLLGRSGNVSRSFIDYWLPDSGDVIA</sequence>